<evidence type="ECO:0008006" key="5">
    <source>
        <dbReference type="Google" id="ProtNLM"/>
    </source>
</evidence>
<proteinExistence type="predicted"/>
<organism evidence="1 4">
    <name type="scientific">Methanothrix harundinacea</name>
    <dbReference type="NCBI Taxonomy" id="301375"/>
    <lineage>
        <taxon>Archaea</taxon>
        <taxon>Methanobacteriati</taxon>
        <taxon>Methanobacteriota</taxon>
        <taxon>Stenosarchaea group</taxon>
        <taxon>Methanomicrobia</taxon>
        <taxon>Methanotrichales</taxon>
        <taxon>Methanotrichaceae</taxon>
        <taxon>Methanothrix</taxon>
    </lineage>
</organism>
<sequence length="294" mass="32542">MTKRILLVLALAAAAFAGCIGDRPISSGEVEARMTEAAGDLESYRFEIEMDQMVEFSNFDGDGSLDGEVISLRWSGAINLTDQSSMEVSTSTRATLAGNRTAEDTVEVYFINSTLYQKMGDEWIGLFQPDPAFGIEKVDQLAHLMEMIERSEVVVEGSDNVDGQEFVRLKVNPDNDTAYGIMLGQISSVDPRIPLMIDMNGLFERGRELDWTVWVTEETGLPTESRISAVYVAGPGILRMPPESPENLEIRFDTLEVRRFGGYHEPVVVTLPEEAKAAPVYLPDLPEDENVSSF</sequence>
<name>A0A117LG24_9EURY</name>
<evidence type="ECO:0000313" key="3">
    <source>
        <dbReference type="Proteomes" id="UP000053961"/>
    </source>
</evidence>
<accession>A0A117LG24</accession>
<evidence type="ECO:0000313" key="1">
    <source>
        <dbReference type="EMBL" id="KUK45207.1"/>
    </source>
</evidence>
<reference evidence="2" key="1">
    <citation type="journal article" date="2015" name="MBio">
        <title>Genome-resolved metagenomic analysis reveals roles for candidate phyla and other microbial community members in biogeochemical transformations in oil reservoirs.</title>
        <authorList>
            <person name="Hu P."/>
            <person name="Tom L."/>
            <person name="Singh A."/>
            <person name="Thomas B.C."/>
            <person name="Baker B.J."/>
            <person name="Piceno Y.M."/>
            <person name="Andersen G.L."/>
            <person name="Banfield J.F."/>
        </authorList>
    </citation>
    <scope>NUCLEOTIDE SEQUENCE [LARGE SCALE GENOMIC DNA]</scope>
    <source>
        <strain evidence="2">56_747</strain>
    </source>
</reference>
<dbReference type="PATRIC" id="fig|301375.6.peg.1910"/>
<gene>
    <name evidence="1" type="ORF">XD72_0456</name>
    <name evidence="2" type="ORF">XE07_0342</name>
</gene>
<dbReference type="Proteomes" id="UP000053961">
    <property type="component" value="Unassembled WGS sequence"/>
</dbReference>
<dbReference type="EMBL" id="LGFT01000007">
    <property type="protein sequence ID" value="KUK45207.1"/>
    <property type="molecule type" value="Genomic_DNA"/>
</dbReference>
<dbReference type="AlphaFoldDB" id="A0A117LG24"/>
<dbReference type="Proteomes" id="UP000057043">
    <property type="component" value="Unassembled WGS sequence"/>
</dbReference>
<comment type="caution">
    <text evidence="1">The sequence shown here is derived from an EMBL/GenBank/DDBJ whole genome shotgun (WGS) entry which is preliminary data.</text>
</comment>
<protein>
    <recommendedName>
        <fullName evidence="5">Lipoprotein</fullName>
    </recommendedName>
</protein>
<dbReference type="EMBL" id="LGHB01000002">
    <property type="protein sequence ID" value="KUK97512.1"/>
    <property type="molecule type" value="Genomic_DNA"/>
</dbReference>
<dbReference type="PROSITE" id="PS51257">
    <property type="entry name" value="PROKAR_LIPOPROTEIN"/>
    <property type="match status" value="1"/>
</dbReference>
<dbReference type="Gene3D" id="2.50.20.20">
    <property type="match status" value="1"/>
</dbReference>
<evidence type="ECO:0000313" key="4">
    <source>
        <dbReference type="Proteomes" id="UP000057043"/>
    </source>
</evidence>
<reference evidence="3 4" key="2">
    <citation type="journal article" date="2015" name="MBio">
        <title>Genome-Resolved Metagenomic Analysis Reveals Roles for Candidate Phyla and Other Microbial Community Members in Biogeochemical Transformations in Oil Reservoirs.</title>
        <authorList>
            <person name="Hu P."/>
            <person name="Tom L."/>
            <person name="Singh A."/>
            <person name="Thomas B.C."/>
            <person name="Baker B.J."/>
            <person name="Piceno Y.M."/>
            <person name="Andersen G.L."/>
            <person name="Banfield J.F."/>
        </authorList>
    </citation>
    <scope>NUCLEOTIDE SEQUENCE [LARGE SCALE GENOMIC DNA]</scope>
    <source>
        <strain evidence="1">57_489</strain>
    </source>
</reference>
<evidence type="ECO:0000313" key="2">
    <source>
        <dbReference type="EMBL" id="KUK97512.1"/>
    </source>
</evidence>